<comment type="cofactor">
    <cofactor evidence="2 7">
        <name>NAD(+)</name>
        <dbReference type="ChEBI" id="CHEBI:57540"/>
    </cofactor>
</comment>
<proteinExistence type="inferred from homology"/>
<dbReference type="InterPro" id="IPR005888">
    <property type="entry name" value="dTDP_Gluc_deHydtase"/>
</dbReference>
<dbReference type="Gene3D" id="3.90.25.10">
    <property type="entry name" value="UDP-galactose 4-epimerase, domain 1"/>
    <property type="match status" value="1"/>
</dbReference>
<dbReference type="GO" id="GO:0008460">
    <property type="term" value="F:dTDP-glucose 4,6-dehydratase activity"/>
    <property type="evidence" value="ECO:0007669"/>
    <property type="project" value="UniProtKB-EC"/>
</dbReference>
<dbReference type="EC" id="4.2.1.46" evidence="4 7"/>
<protein>
    <recommendedName>
        <fullName evidence="4 7">dTDP-glucose 4,6-dehydratase</fullName>
        <ecNumber evidence="4 7">4.2.1.46</ecNumber>
    </recommendedName>
</protein>
<dbReference type="Proteomes" id="UP000177167">
    <property type="component" value="Unassembled WGS sequence"/>
</dbReference>
<evidence type="ECO:0000313" key="9">
    <source>
        <dbReference type="EMBL" id="OGN09650.1"/>
    </source>
</evidence>
<dbReference type="GO" id="GO:0009225">
    <property type="term" value="P:nucleotide-sugar metabolic process"/>
    <property type="evidence" value="ECO:0007669"/>
    <property type="project" value="InterPro"/>
</dbReference>
<evidence type="ECO:0000256" key="1">
    <source>
        <dbReference type="ARBA" id="ARBA00001539"/>
    </source>
</evidence>
<dbReference type="InterPro" id="IPR036291">
    <property type="entry name" value="NAD(P)-bd_dom_sf"/>
</dbReference>
<dbReference type="Pfam" id="PF16363">
    <property type="entry name" value="GDP_Man_Dehyd"/>
    <property type="match status" value="1"/>
</dbReference>
<comment type="similarity">
    <text evidence="3 7">Belongs to the NAD(P)-dependent epimerase/dehydratase family. dTDP-glucose dehydratase subfamily.</text>
</comment>
<dbReference type="Gene3D" id="3.40.50.720">
    <property type="entry name" value="NAD(P)-binding Rossmann-like Domain"/>
    <property type="match status" value="1"/>
</dbReference>
<dbReference type="SUPFAM" id="SSF51735">
    <property type="entry name" value="NAD(P)-binding Rossmann-fold domains"/>
    <property type="match status" value="1"/>
</dbReference>
<keyword evidence="5" id="KW-0520">NAD</keyword>
<evidence type="ECO:0000256" key="4">
    <source>
        <dbReference type="ARBA" id="ARBA00011990"/>
    </source>
</evidence>
<dbReference type="AlphaFoldDB" id="A0A1F8FAQ3"/>
<dbReference type="EMBL" id="MGJP01000030">
    <property type="protein sequence ID" value="OGN09650.1"/>
    <property type="molecule type" value="Genomic_DNA"/>
</dbReference>
<dbReference type="InterPro" id="IPR016040">
    <property type="entry name" value="NAD(P)-bd_dom"/>
</dbReference>
<comment type="catalytic activity">
    <reaction evidence="1 7">
        <text>dTDP-alpha-D-glucose = dTDP-4-dehydro-6-deoxy-alpha-D-glucose + H2O</text>
        <dbReference type="Rhea" id="RHEA:17221"/>
        <dbReference type="ChEBI" id="CHEBI:15377"/>
        <dbReference type="ChEBI" id="CHEBI:57477"/>
        <dbReference type="ChEBI" id="CHEBI:57649"/>
        <dbReference type="EC" id="4.2.1.46"/>
    </reaction>
</comment>
<dbReference type="FunFam" id="3.40.50.720:FF:000304">
    <property type="entry name" value="UDP-glucose 4,6-dehydratase"/>
    <property type="match status" value="1"/>
</dbReference>
<dbReference type="PANTHER" id="PTHR43000">
    <property type="entry name" value="DTDP-D-GLUCOSE 4,6-DEHYDRATASE-RELATED"/>
    <property type="match status" value="1"/>
</dbReference>
<feature type="domain" description="NAD(P)-binding" evidence="8">
    <location>
        <begin position="5"/>
        <end position="313"/>
    </location>
</feature>
<evidence type="ECO:0000256" key="5">
    <source>
        <dbReference type="ARBA" id="ARBA00023027"/>
    </source>
</evidence>
<evidence type="ECO:0000256" key="2">
    <source>
        <dbReference type="ARBA" id="ARBA00001911"/>
    </source>
</evidence>
<evidence type="ECO:0000259" key="8">
    <source>
        <dbReference type="Pfam" id="PF16363"/>
    </source>
</evidence>
<reference evidence="9 10" key="1">
    <citation type="journal article" date="2016" name="Nat. Commun.">
        <title>Thousands of microbial genomes shed light on interconnected biogeochemical processes in an aquifer system.</title>
        <authorList>
            <person name="Anantharaman K."/>
            <person name="Brown C.T."/>
            <person name="Hug L.A."/>
            <person name="Sharon I."/>
            <person name="Castelle C.J."/>
            <person name="Probst A.J."/>
            <person name="Thomas B.C."/>
            <person name="Singh A."/>
            <person name="Wilkins M.J."/>
            <person name="Karaoz U."/>
            <person name="Brodie E.L."/>
            <person name="Williams K.H."/>
            <person name="Hubbard S.S."/>
            <person name="Banfield J.F."/>
        </authorList>
    </citation>
    <scope>NUCLEOTIDE SEQUENCE [LARGE SCALE GENOMIC DNA]</scope>
</reference>
<name>A0A1F8FAQ3_9BACT</name>
<gene>
    <name evidence="9" type="ORF">A3J46_01490</name>
</gene>
<evidence type="ECO:0000256" key="7">
    <source>
        <dbReference type="RuleBase" id="RU004473"/>
    </source>
</evidence>
<keyword evidence="6 7" id="KW-0456">Lyase</keyword>
<evidence type="ECO:0000313" key="10">
    <source>
        <dbReference type="Proteomes" id="UP000177167"/>
    </source>
</evidence>
<comment type="caution">
    <text evidence="9">The sequence shown here is derived from an EMBL/GenBank/DDBJ whole genome shotgun (WGS) entry which is preliminary data.</text>
</comment>
<dbReference type="NCBIfam" id="TIGR01181">
    <property type="entry name" value="dTDP_gluc_dehyt"/>
    <property type="match status" value="1"/>
</dbReference>
<dbReference type="CDD" id="cd05246">
    <property type="entry name" value="dTDP_GD_SDR_e"/>
    <property type="match status" value="1"/>
</dbReference>
<accession>A0A1F8FAQ3</accession>
<evidence type="ECO:0000256" key="3">
    <source>
        <dbReference type="ARBA" id="ARBA00008178"/>
    </source>
</evidence>
<evidence type="ECO:0000256" key="6">
    <source>
        <dbReference type="ARBA" id="ARBA00023239"/>
    </source>
</evidence>
<sequence>MKTILITGGCGFIGSHFVRQFLKKHPDFWVVNLDKLTYAGNPENLKDVSRSQASGRRYKFVRGDIADKKTVEAVFKKSKPDFVINFAAESHVDRSIHGHARDFVDTNVYGVFNLLEAARRFGAGKFVQISTDEVFGSLLLNSKIKFTEKTQYNPRSPYSASKAAGDLLCHSYFATYNLPVVITHSSNNYGSHQYPEKLIPFFALRALKSEALPLYGDGKNVRDWIYVLDNVEAIEKVLFKGKVGEVYNIGGDNEIANIDIAKKILKILRKPETMIKYVPDRLGHDRRYALDNSKIKRKLGWRPKYNFDKMIVETVKWYRDNPVWIKGAVKRLKRINPHIEI</sequence>
<organism evidence="9 10">
    <name type="scientific">Candidatus Yanofskybacteria bacterium RIFCSPHIGHO2_02_FULL_41_11</name>
    <dbReference type="NCBI Taxonomy" id="1802675"/>
    <lineage>
        <taxon>Bacteria</taxon>
        <taxon>Candidatus Yanofskyibacteriota</taxon>
    </lineage>
</organism>